<dbReference type="InterPro" id="IPR001727">
    <property type="entry name" value="GDT1-like"/>
</dbReference>
<evidence type="ECO:0000256" key="1">
    <source>
        <dbReference type="ARBA" id="ARBA00004141"/>
    </source>
</evidence>
<organism evidence="7 8">
    <name type="scientific">Oceanimonas smirnovii</name>
    <dbReference type="NCBI Taxonomy" id="264574"/>
    <lineage>
        <taxon>Bacteria</taxon>
        <taxon>Pseudomonadati</taxon>
        <taxon>Pseudomonadota</taxon>
        <taxon>Gammaproteobacteria</taxon>
        <taxon>Aeromonadales</taxon>
        <taxon>Aeromonadaceae</taxon>
        <taxon>Oceanimonas</taxon>
    </lineage>
</organism>
<feature type="transmembrane region" description="Helical" evidence="6">
    <location>
        <begin position="96"/>
        <end position="114"/>
    </location>
</feature>
<feature type="transmembrane region" description="Helical" evidence="6">
    <location>
        <begin position="134"/>
        <end position="154"/>
    </location>
</feature>
<comment type="similarity">
    <text evidence="2 6">Belongs to the GDT1 family.</text>
</comment>
<name>A0ABW7NX59_9GAMM</name>
<evidence type="ECO:0000256" key="3">
    <source>
        <dbReference type="ARBA" id="ARBA00022692"/>
    </source>
</evidence>
<gene>
    <name evidence="7" type="ORF">AB9R89_00360</name>
</gene>
<evidence type="ECO:0000256" key="4">
    <source>
        <dbReference type="ARBA" id="ARBA00022989"/>
    </source>
</evidence>
<keyword evidence="4 6" id="KW-1133">Transmembrane helix</keyword>
<keyword evidence="8" id="KW-1185">Reference proteome</keyword>
<protein>
    <recommendedName>
        <fullName evidence="6">GDT1 family protein</fullName>
    </recommendedName>
</protein>
<comment type="caution">
    <text evidence="7">The sequence shown here is derived from an EMBL/GenBank/DDBJ whole genome shotgun (WGS) entry which is preliminary data.</text>
</comment>
<sequence length="187" mass="20586">MEALTTSTLAVAIAEIGDKTQLLALVLACRYQKPLLIAAGILLATVINHALAGTVGVWLQSWLDPDWLRWLLAASFFVMAAWMMIPDKADDTDSRFYRLGPFMATFILFFIAEIGDKTQIATTLLAARFVDDFWWVVAGTTLGMMAANLPVVLAGHKGSGRIPMHWVHGISALIFLVLGITTLWWPL</sequence>
<dbReference type="PANTHER" id="PTHR12608">
    <property type="entry name" value="TRANSMEMBRANE PROTEIN HTP-1 RELATED"/>
    <property type="match status" value="1"/>
</dbReference>
<dbReference type="PANTHER" id="PTHR12608:SF1">
    <property type="entry name" value="TRANSMEMBRANE PROTEIN 165"/>
    <property type="match status" value="1"/>
</dbReference>
<dbReference type="Pfam" id="PF01169">
    <property type="entry name" value="GDT1"/>
    <property type="match status" value="2"/>
</dbReference>
<dbReference type="Proteomes" id="UP001610706">
    <property type="component" value="Unassembled WGS sequence"/>
</dbReference>
<evidence type="ECO:0000313" key="8">
    <source>
        <dbReference type="Proteomes" id="UP001610706"/>
    </source>
</evidence>
<proteinExistence type="inferred from homology"/>
<evidence type="ECO:0000256" key="2">
    <source>
        <dbReference type="ARBA" id="ARBA00009190"/>
    </source>
</evidence>
<keyword evidence="5 6" id="KW-0472">Membrane</keyword>
<evidence type="ECO:0000313" key="7">
    <source>
        <dbReference type="EMBL" id="MFH7563783.1"/>
    </source>
</evidence>
<dbReference type="EMBL" id="JBGFTR010000001">
    <property type="protein sequence ID" value="MFH7563783.1"/>
    <property type="molecule type" value="Genomic_DNA"/>
</dbReference>
<accession>A0ABW7NX59</accession>
<feature type="transmembrane region" description="Helical" evidence="6">
    <location>
        <begin position="67"/>
        <end position="84"/>
    </location>
</feature>
<evidence type="ECO:0000256" key="5">
    <source>
        <dbReference type="ARBA" id="ARBA00023136"/>
    </source>
</evidence>
<feature type="transmembrane region" description="Helical" evidence="6">
    <location>
        <begin position="166"/>
        <end position="185"/>
    </location>
</feature>
<keyword evidence="3 6" id="KW-0812">Transmembrane</keyword>
<evidence type="ECO:0000256" key="6">
    <source>
        <dbReference type="RuleBase" id="RU365102"/>
    </source>
</evidence>
<comment type="subcellular location">
    <subcellularLocation>
        <location evidence="1 6">Membrane</location>
        <topology evidence="1 6">Multi-pass membrane protein</topology>
    </subcellularLocation>
</comment>
<dbReference type="RefSeq" id="WP_019934861.1">
    <property type="nucleotide sequence ID" value="NZ_CP166302.1"/>
</dbReference>
<reference evidence="7 8" key="1">
    <citation type="submission" date="2024-08" db="EMBL/GenBank/DDBJ databases">
        <title>Oceanimonas smirnovii Genome sequencing and assembly.</title>
        <authorList>
            <person name="Tang B."/>
        </authorList>
    </citation>
    <scope>NUCLEOTIDE SEQUENCE [LARGE SCALE GENOMIC DNA]</scope>
    <source>
        <strain evidence="7 8">OS2020-119</strain>
    </source>
</reference>
<feature type="transmembrane region" description="Helical" evidence="6">
    <location>
        <begin position="35"/>
        <end position="61"/>
    </location>
</feature>